<dbReference type="EMBL" id="CAVMBE010000073">
    <property type="protein sequence ID" value="CAK4032898.1"/>
    <property type="molecule type" value="Genomic_DNA"/>
</dbReference>
<accession>A0AAI8Z5P3</accession>
<dbReference type="AlphaFoldDB" id="A0AAI8Z5P3"/>
<organism evidence="1 2">
    <name type="scientific">Lecanosticta acicola</name>
    <dbReference type="NCBI Taxonomy" id="111012"/>
    <lineage>
        <taxon>Eukaryota</taxon>
        <taxon>Fungi</taxon>
        <taxon>Dikarya</taxon>
        <taxon>Ascomycota</taxon>
        <taxon>Pezizomycotina</taxon>
        <taxon>Dothideomycetes</taxon>
        <taxon>Dothideomycetidae</taxon>
        <taxon>Mycosphaerellales</taxon>
        <taxon>Mycosphaerellaceae</taxon>
        <taxon>Lecanosticta</taxon>
    </lineage>
</organism>
<proteinExistence type="predicted"/>
<protein>
    <submittedName>
        <fullName evidence="1">Uncharacterized protein</fullName>
    </submittedName>
</protein>
<name>A0AAI8Z5P3_9PEZI</name>
<evidence type="ECO:0000313" key="2">
    <source>
        <dbReference type="Proteomes" id="UP001296104"/>
    </source>
</evidence>
<gene>
    <name evidence="1" type="ORF">LECACI_7A008056</name>
</gene>
<evidence type="ECO:0000313" key="1">
    <source>
        <dbReference type="EMBL" id="CAK4032898.1"/>
    </source>
</evidence>
<sequence>MSSDYAYLEVDQLGAIEAKLRCSRRRFAYARGAWSAQELQSTWSIGRDVHDANGVIETKIAYSDPEQQLPILEGLFSNRWAEKRRTEVATPHGA</sequence>
<reference evidence="1" key="1">
    <citation type="submission" date="2023-11" db="EMBL/GenBank/DDBJ databases">
        <authorList>
            <person name="Alioto T."/>
            <person name="Alioto T."/>
            <person name="Gomez Garrido J."/>
        </authorList>
    </citation>
    <scope>NUCLEOTIDE SEQUENCE</scope>
</reference>
<dbReference type="Proteomes" id="UP001296104">
    <property type="component" value="Unassembled WGS sequence"/>
</dbReference>
<keyword evidence="2" id="KW-1185">Reference proteome</keyword>
<comment type="caution">
    <text evidence="1">The sequence shown here is derived from an EMBL/GenBank/DDBJ whole genome shotgun (WGS) entry which is preliminary data.</text>
</comment>